<dbReference type="KEGG" id="ttq:NIES37_60520"/>
<dbReference type="InterPro" id="IPR019734">
    <property type="entry name" value="TPR_rpt"/>
</dbReference>
<evidence type="ECO:0000313" key="1">
    <source>
        <dbReference type="EMBL" id="BAZ02044.1"/>
    </source>
</evidence>
<dbReference type="AlphaFoldDB" id="A0A1Z4N8J6"/>
<dbReference type="Pfam" id="PF13374">
    <property type="entry name" value="TPR_10"/>
    <property type="match status" value="1"/>
</dbReference>
<reference evidence="1 2" key="1">
    <citation type="submission" date="2017-06" db="EMBL/GenBank/DDBJ databases">
        <title>Genome sequencing of cyanobaciteial culture collection at National Institute for Environmental Studies (NIES).</title>
        <authorList>
            <person name="Hirose Y."/>
            <person name="Shimura Y."/>
            <person name="Fujisawa T."/>
            <person name="Nakamura Y."/>
            <person name="Kawachi M."/>
        </authorList>
    </citation>
    <scope>NUCLEOTIDE SEQUENCE [LARGE SCALE GENOMIC DNA]</scope>
    <source>
        <strain evidence="1 2">NIES-37</strain>
    </source>
</reference>
<organism evidence="1 2">
    <name type="scientific">Tolypothrix tenuis PCC 7101</name>
    <dbReference type="NCBI Taxonomy" id="231146"/>
    <lineage>
        <taxon>Bacteria</taxon>
        <taxon>Bacillati</taxon>
        <taxon>Cyanobacteriota</taxon>
        <taxon>Cyanophyceae</taxon>
        <taxon>Nostocales</taxon>
        <taxon>Tolypothrichaceae</taxon>
        <taxon>Tolypothrix</taxon>
    </lineage>
</organism>
<sequence>MTSNIQISPEVYQKVIADKINETIPQASYLVRTQIYDQALKKYHQIINHIALLSNSEQRSYWLSYLLGYDDIVNLLKPLVKLTPQEQDRWIEWLEQVQQSVLNFHEYPRAITQDLKQLAKVYQNLGRSELVEIAMQKATTAALQIPDPTTRTEQLIQLVSVWLESQQKAKAQELLTQALTSAEQISNEEPYTRSNFLSSIAILYIQMGEPKRAIALAEKVANEYSPESIIIEVVRDAIKREDLHLAQAAIPKIQTVEFQAFCLGEIAVYWATHNQPRLGNRLFAQAMKQVAKREAAESHQANLIQTYSKSGQLTILLNAIQRLTNDGLKSSVLASLAIVYAQAKQPQQLQQILAQIQRLKDGEAILLSTAINVQEYNLAIALFKKIKNHGNFVYQSGLYQQIVQALLRLQNLDQALEVAKQANGDLWTEERNLMLKEIALAYADNQQWSQAIAVAKLVKNTLLKPYQVLTQAELAAKAPTIAEFTSLIQPAIAQAQTLTAIEHQALSLAAIAQAYLRTGETEQTESFLQQAIQILQQVQDDENRSRLFAQTVEYLMSQKQYIAAFKIAQAHSNSQLLEYLYNTIYYEINVNNNIEIALPVVEAESLPDRQATTLLELARIYALQQRPQDALAYLDRAFVVAQQIADPESRTITRYENSPEPDYNDRRSQYTRLVKQYVALEQQEKAQQVVAKVQETSLRDYLQAWIN</sequence>
<dbReference type="EMBL" id="AP018248">
    <property type="protein sequence ID" value="BAZ02044.1"/>
    <property type="molecule type" value="Genomic_DNA"/>
</dbReference>
<dbReference type="Gene3D" id="1.25.40.10">
    <property type="entry name" value="Tetratricopeptide repeat domain"/>
    <property type="match status" value="3"/>
</dbReference>
<proteinExistence type="predicted"/>
<evidence type="ECO:0008006" key="3">
    <source>
        <dbReference type="Google" id="ProtNLM"/>
    </source>
</evidence>
<gene>
    <name evidence="1" type="ORF">NIES37_60520</name>
</gene>
<keyword evidence="2" id="KW-1185">Reference proteome</keyword>
<evidence type="ECO:0000313" key="2">
    <source>
        <dbReference type="Proteomes" id="UP000218785"/>
    </source>
</evidence>
<dbReference type="RefSeq" id="WP_096581993.1">
    <property type="nucleotide sequence ID" value="NZ_CAWNJS010000001.1"/>
</dbReference>
<dbReference type="SMART" id="SM00028">
    <property type="entry name" value="TPR"/>
    <property type="match status" value="3"/>
</dbReference>
<protein>
    <recommendedName>
        <fullName evidence="3">TPR repeat-containing protein</fullName>
    </recommendedName>
</protein>
<dbReference type="SUPFAM" id="SSF48452">
    <property type="entry name" value="TPR-like"/>
    <property type="match status" value="2"/>
</dbReference>
<name>A0A1Z4N8J6_9CYAN</name>
<dbReference type="Proteomes" id="UP000218785">
    <property type="component" value="Chromosome"/>
</dbReference>
<accession>A0A1Z4N8J6</accession>
<dbReference type="InterPro" id="IPR011990">
    <property type="entry name" value="TPR-like_helical_dom_sf"/>
</dbReference>